<protein>
    <submittedName>
        <fullName evidence="2">Uncharacterized protein</fullName>
    </submittedName>
</protein>
<keyword evidence="1" id="KW-0175">Coiled coil</keyword>
<gene>
    <name evidence="2" type="ORF">NCTC13456_01736</name>
</gene>
<dbReference type="AlphaFoldDB" id="A0A376GBC0"/>
<accession>A0A376GBC0</accession>
<evidence type="ECO:0000313" key="2">
    <source>
        <dbReference type="EMBL" id="STD55756.1"/>
    </source>
</evidence>
<feature type="coiled-coil region" evidence="1">
    <location>
        <begin position="129"/>
        <end position="156"/>
    </location>
</feature>
<dbReference type="EMBL" id="UFXS01000001">
    <property type="protein sequence ID" value="STD55756.1"/>
    <property type="molecule type" value="Genomic_DNA"/>
</dbReference>
<evidence type="ECO:0000256" key="1">
    <source>
        <dbReference type="SAM" id="Coils"/>
    </source>
</evidence>
<name>A0A376GBC0_9FLAO</name>
<dbReference type="OrthoDB" id="1151238at2"/>
<dbReference type="STRING" id="343874.GCA_000805695_01621"/>
<dbReference type="RefSeq" id="WP_038336344.1">
    <property type="nucleotide sequence ID" value="NZ_JSYQ01000023.1"/>
</dbReference>
<evidence type="ECO:0000313" key="3">
    <source>
        <dbReference type="Proteomes" id="UP000254737"/>
    </source>
</evidence>
<dbReference type="Proteomes" id="UP000254737">
    <property type="component" value="Unassembled WGS sequence"/>
</dbReference>
<sequence>MKKILLSLFIVCSIYSFGQDVDIKKGKISINKKEVATIDGKKKVYTIANIDNVPVATIKWNFEFMPDGSKSYWFTITDLSTNDVNDVVTEGVGNSISPEKIIVETFSKGEYKIFNENGIDKDLLKTLVATNKRNRAEEVSNEKEKIEINLSEVKSLFDNSKLSIDSSGSVLKESKKVGKITFTTFINEKSYELLNSEGIEIGKWKNGIFTLNNGSTYKVEETNNPLNSPMVNGKDKNSKFFVNLVGFALKEGYSF</sequence>
<proteinExistence type="predicted"/>
<reference evidence="2 3" key="1">
    <citation type="submission" date="2018-06" db="EMBL/GenBank/DDBJ databases">
        <authorList>
            <consortium name="Pathogen Informatics"/>
            <person name="Doyle S."/>
        </authorList>
    </citation>
    <scope>NUCLEOTIDE SEQUENCE [LARGE SCALE GENOMIC DNA]</scope>
    <source>
        <strain evidence="2 3">NCTC13456</strain>
    </source>
</reference>
<organism evidence="2 3">
    <name type="scientific">Empedobacter falsenii</name>
    <dbReference type="NCBI Taxonomy" id="343874"/>
    <lineage>
        <taxon>Bacteria</taxon>
        <taxon>Pseudomonadati</taxon>
        <taxon>Bacteroidota</taxon>
        <taxon>Flavobacteriia</taxon>
        <taxon>Flavobacteriales</taxon>
        <taxon>Weeksellaceae</taxon>
        <taxon>Empedobacter</taxon>
    </lineage>
</organism>